<keyword evidence="1" id="KW-0472">Membrane</keyword>
<keyword evidence="1" id="KW-1133">Transmembrane helix</keyword>
<sequence>MGATPTPERLSLLLGLGVLMLATLPRYQVGGHETQLSLMLMALAVVAVVALLQWRQLPVEARSRLPALLRRLGLCLGAGLVVMTAWHALTSDFFGWELLVSHGATLGLLLHALSLWAKASR</sequence>
<dbReference type="AlphaFoldDB" id="A0A2T0VMC8"/>
<evidence type="ECO:0008006" key="4">
    <source>
        <dbReference type="Google" id="ProtNLM"/>
    </source>
</evidence>
<reference evidence="2 3" key="1">
    <citation type="submission" date="2018-03" db="EMBL/GenBank/DDBJ databases">
        <title>Comparative analysis of microorganisms from saline springs in Andes Mountain Range, Colombia.</title>
        <authorList>
            <person name="Rubin E."/>
        </authorList>
    </citation>
    <scope>NUCLEOTIDE SEQUENCE [LARGE SCALE GENOMIC DNA]</scope>
    <source>
        <strain evidence="2 3">USBA 854</strain>
    </source>
</reference>
<evidence type="ECO:0000256" key="1">
    <source>
        <dbReference type="SAM" id="Phobius"/>
    </source>
</evidence>
<dbReference type="RefSeq" id="WP_106230960.1">
    <property type="nucleotide sequence ID" value="NZ_PVTM01000008.1"/>
</dbReference>
<evidence type="ECO:0000313" key="2">
    <source>
        <dbReference type="EMBL" id="PRY71325.1"/>
    </source>
</evidence>
<dbReference type="EMBL" id="PVTM01000008">
    <property type="protein sequence ID" value="PRY71325.1"/>
    <property type="molecule type" value="Genomic_DNA"/>
</dbReference>
<name>A0A2T0VMC8_9GAMM</name>
<organism evidence="2 3">
    <name type="scientific">Halomonas ventosae</name>
    <dbReference type="NCBI Taxonomy" id="229007"/>
    <lineage>
        <taxon>Bacteria</taxon>
        <taxon>Pseudomonadati</taxon>
        <taxon>Pseudomonadota</taxon>
        <taxon>Gammaproteobacteria</taxon>
        <taxon>Oceanospirillales</taxon>
        <taxon>Halomonadaceae</taxon>
        <taxon>Halomonas</taxon>
    </lineage>
</organism>
<gene>
    <name evidence="2" type="ORF">BCL64_10884</name>
</gene>
<protein>
    <recommendedName>
        <fullName evidence="4">Transmembrane protein</fullName>
    </recommendedName>
</protein>
<accession>A0A2T0VMC8</accession>
<proteinExistence type="predicted"/>
<keyword evidence="1" id="KW-0812">Transmembrane</keyword>
<feature type="transmembrane region" description="Helical" evidence="1">
    <location>
        <begin position="67"/>
        <end position="86"/>
    </location>
</feature>
<evidence type="ECO:0000313" key="3">
    <source>
        <dbReference type="Proteomes" id="UP000239896"/>
    </source>
</evidence>
<keyword evidence="3" id="KW-1185">Reference proteome</keyword>
<comment type="caution">
    <text evidence="2">The sequence shown here is derived from an EMBL/GenBank/DDBJ whole genome shotgun (WGS) entry which is preliminary data.</text>
</comment>
<dbReference type="Proteomes" id="UP000239896">
    <property type="component" value="Unassembled WGS sequence"/>
</dbReference>
<feature type="transmembrane region" description="Helical" evidence="1">
    <location>
        <begin position="36"/>
        <end position="55"/>
    </location>
</feature>
<feature type="transmembrane region" description="Helical" evidence="1">
    <location>
        <begin position="98"/>
        <end position="117"/>
    </location>
</feature>